<dbReference type="Proteomes" id="UP000887565">
    <property type="component" value="Unplaced"/>
</dbReference>
<feature type="compositionally biased region" description="Polar residues" evidence="1">
    <location>
        <begin position="1"/>
        <end position="16"/>
    </location>
</feature>
<feature type="region of interest" description="Disordered" evidence="1">
    <location>
        <begin position="1"/>
        <end position="36"/>
    </location>
</feature>
<feature type="region of interest" description="Disordered" evidence="1">
    <location>
        <begin position="204"/>
        <end position="226"/>
    </location>
</feature>
<organism evidence="2 3">
    <name type="scientific">Romanomermis culicivorax</name>
    <name type="common">Nematode worm</name>
    <dbReference type="NCBI Taxonomy" id="13658"/>
    <lineage>
        <taxon>Eukaryota</taxon>
        <taxon>Metazoa</taxon>
        <taxon>Ecdysozoa</taxon>
        <taxon>Nematoda</taxon>
        <taxon>Enoplea</taxon>
        <taxon>Dorylaimia</taxon>
        <taxon>Mermithida</taxon>
        <taxon>Mermithoidea</taxon>
        <taxon>Mermithidae</taxon>
        <taxon>Romanomermis</taxon>
    </lineage>
</organism>
<protein>
    <submittedName>
        <fullName evidence="3">Uncharacterized protein</fullName>
    </submittedName>
</protein>
<feature type="compositionally biased region" description="Low complexity" evidence="1">
    <location>
        <begin position="204"/>
        <end position="214"/>
    </location>
</feature>
<accession>A0A915K7D7</accession>
<dbReference type="WBParaSite" id="nRc.2.0.1.t34657-RA">
    <property type="protein sequence ID" value="nRc.2.0.1.t34657-RA"/>
    <property type="gene ID" value="nRc.2.0.1.g34657"/>
</dbReference>
<evidence type="ECO:0000313" key="2">
    <source>
        <dbReference type="Proteomes" id="UP000887565"/>
    </source>
</evidence>
<keyword evidence="2" id="KW-1185">Reference proteome</keyword>
<evidence type="ECO:0000313" key="3">
    <source>
        <dbReference type="WBParaSite" id="nRc.2.0.1.t34657-RA"/>
    </source>
</evidence>
<dbReference type="AlphaFoldDB" id="A0A915K7D7"/>
<sequence length="226" mass="26221">MKQQRNLQSGKVQSLPGSIEEEEEHQEANDIIVQNNGDKSIYLRREKLPEKKQKTWGLSRSFDTYQLDDLNLIDEDQILADGGKTNVSANTDHQNYDKPSANGRLLQDIIALNPMNQDLERKFSDTSFIDYKPFTKSEMSLFDKQDLYSKHSKFDPPFPHHTKTSLLRLKIGEIAHRKAVEDDIQFRLERTRTEYRRFDYRSVPLSPKVPKSPSANNQSKLGPRKT</sequence>
<reference evidence="3" key="1">
    <citation type="submission" date="2022-11" db="UniProtKB">
        <authorList>
            <consortium name="WormBaseParasite"/>
        </authorList>
    </citation>
    <scope>IDENTIFICATION</scope>
</reference>
<evidence type="ECO:0000256" key="1">
    <source>
        <dbReference type="SAM" id="MobiDB-lite"/>
    </source>
</evidence>
<proteinExistence type="predicted"/>
<name>A0A915K7D7_ROMCU</name>